<protein>
    <recommendedName>
        <fullName evidence="3">PepSY domain-containing protein</fullName>
    </recommendedName>
</protein>
<dbReference type="RefSeq" id="WP_020440634.1">
    <property type="nucleotide sequence ID" value="NC_021663.1"/>
</dbReference>
<feature type="domain" description="PepSY" evidence="3">
    <location>
        <begin position="147"/>
        <end position="204"/>
    </location>
</feature>
<dbReference type="InterPro" id="IPR025711">
    <property type="entry name" value="PepSY"/>
</dbReference>
<dbReference type="Pfam" id="PF03413">
    <property type="entry name" value="PepSY"/>
    <property type="match status" value="2"/>
</dbReference>
<dbReference type="Proteomes" id="UP000014809">
    <property type="component" value="Chromosome"/>
</dbReference>
<feature type="domain" description="PepSY" evidence="3">
    <location>
        <begin position="81"/>
        <end position="132"/>
    </location>
</feature>
<evidence type="ECO:0000256" key="2">
    <source>
        <dbReference type="SAM" id="SignalP"/>
    </source>
</evidence>
<dbReference type="OrthoDB" id="4428160at2"/>
<feature type="region of interest" description="Disordered" evidence="1">
    <location>
        <begin position="52"/>
        <end position="75"/>
    </location>
</feature>
<keyword evidence="5" id="KW-1185">Reference proteome</keyword>
<organism evidence="4 5">
    <name type="scientific">Corynebacterium terpenotabidum Y-11</name>
    <dbReference type="NCBI Taxonomy" id="1200352"/>
    <lineage>
        <taxon>Bacteria</taxon>
        <taxon>Bacillati</taxon>
        <taxon>Actinomycetota</taxon>
        <taxon>Actinomycetes</taxon>
        <taxon>Mycobacteriales</taxon>
        <taxon>Corynebacteriaceae</taxon>
        <taxon>Corynebacterium</taxon>
    </lineage>
</organism>
<dbReference type="PATRIC" id="fig|1200352.3.peg.618"/>
<evidence type="ECO:0000313" key="5">
    <source>
        <dbReference type="Proteomes" id="UP000014809"/>
    </source>
</evidence>
<feature type="chain" id="PRO_5004525445" description="PepSY domain-containing protein" evidence="2">
    <location>
        <begin position="31"/>
        <end position="207"/>
    </location>
</feature>
<gene>
    <name evidence="4" type="ORF">A606_03085</name>
</gene>
<evidence type="ECO:0000313" key="4">
    <source>
        <dbReference type="EMBL" id="AGP30270.1"/>
    </source>
</evidence>
<evidence type="ECO:0000256" key="1">
    <source>
        <dbReference type="SAM" id="MobiDB-lite"/>
    </source>
</evidence>
<feature type="signal peptide" evidence="2">
    <location>
        <begin position="1"/>
        <end position="30"/>
    </location>
</feature>
<dbReference type="eggNOG" id="COG3212">
    <property type="taxonomic scope" value="Bacteria"/>
</dbReference>
<dbReference type="EMBL" id="CP003696">
    <property type="protein sequence ID" value="AGP30270.1"/>
    <property type="molecule type" value="Genomic_DNA"/>
</dbReference>
<dbReference type="KEGG" id="cter:A606_03085"/>
<dbReference type="PROSITE" id="PS51257">
    <property type="entry name" value="PROKAR_LIPOPROTEIN"/>
    <property type="match status" value="1"/>
</dbReference>
<proteinExistence type="predicted"/>
<name>S4XF75_9CORY</name>
<keyword evidence="2" id="KW-0732">Signal</keyword>
<dbReference type="HOGENOM" id="CLU_1324574_0_0_11"/>
<sequence length="207" mass="21088">MSNNTFRVTRTTAVGLAAVAALGLSLTACSGDNGSTVTPATVTVTQGADATASTSASGSAAATATDSASGSTSQGSVDATAAITTALDHVVDAFVVEVDDEDGRYWEVTVATADGQGIEVTIDQSSGDVLSERNVTLDSWQKDAPSVTAEDAVSAALAAQSGQLESLDLDREGGQVVWEVKVVDGGDEWDLWIDPSTGEVLRSERDD</sequence>
<accession>S4XF75</accession>
<dbReference type="AlphaFoldDB" id="S4XF75"/>
<evidence type="ECO:0000259" key="3">
    <source>
        <dbReference type="Pfam" id="PF03413"/>
    </source>
</evidence>
<dbReference type="Gene3D" id="3.10.450.40">
    <property type="match status" value="2"/>
</dbReference>
<reference evidence="4 5" key="1">
    <citation type="submission" date="2012-06" db="EMBL/GenBank/DDBJ databases">
        <title>Complete genome sequence of Corynebacterium terpenotabidum Y-11 (=DSM 44721).</title>
        <authorList>
            <person name="Ruckert C."/>
            <person name="Albersmeier A."/>
            <person name="Al-Dilaimi A."/>
            <person name="Szczepanowski R."/>
            <person name="Kalinowski J."/>
        </authorList>
    </citation>
    <scope>NUCLEOTIDE SEQUENCE [LARGE SCALE GENOMIC DNA]</scope>
    <source>
        <strain evidence="4 5">Y-11</strain>
    </source>
</reference>